<accession>A0ACC2FDP2</accession>
<gene>
    <name evidence="1" type="ORF">DPEC_G00303720</name>
</gene>
<dbReference type="EMBL" id="CM055756">
    <property type="protein sequence ID" value="KAJ7989360.1"/>
    <property type="molecule type" value="Genomic_DNA"/>
</dbReference>
<protein>
    <submittedName>
        <fullName evidence="1">Uncharacterized protein</fullName>
    </submittedName>
</protein>
<name>A0ACC2FDP2_DALPE</name>
<comment type="caution">
    <text evidence="1">The sequence shown here is derived from an EMBL/GenBank/DDBJ whole genome shotgun (WGS) entry which is preliminary data.</text>
</comment>
<dbReference type="Proteomes" id="UP001157502">
    <property type="component" value="Chromosome 29"/>
</dbReference>
<evidence type="ECO:0000313" key="1">
    <source>
        <dbReference type="EMBL" id="KAJ7989360.1"/>
    </source>
</evidence>
<proteinExistence type="predicted"/>
<evidence type="ECO:0000313" key="2">
    <source>
        <dbReference type="Proteomes" id="UP001157502"/>
    </source>
</evidence>
<keyword evidence="2" id="KW-1185">Reference proteome</keyword>
<reference evidence="1" key="1">
    <citation type="submission" date="2021-05" db="EMBL/GenBank/DDBJ databases">
        <authorList>
            <person name="Pan Q."/>
            <person name="Jouanno E."/>
            <person name="Zahm M."/>
            <person name="Klopp C."/>
            <person name="Cabau C."/>
            <person name="Louis A."/>
            <person name="Berthelot C."/>
            <person name="Parey E."/>
            <person name="Roest Crollius H."/>
            <person name="Montfort J."/>
            <person name="Robinson-Rechavi M."/>
            <person name="Bouchez O."/>
            <person name="Lampietro C."/>
            <person name="Lopez Roques C."/>
            <person name="Donnadieu C."/>
            <person name="Postlethwait J."/>
            <person name="Bobe J."/>
            <person name="Dillon D."/>
            <person name="Chandos A."/>
            <person name="von Hippel F."/>
            <person name="Guiguen Y."/>
        </authorList>
    </citation>
    <scope>NUCLEOTIDE SEQUENCE</scope>
    <source>
        <strain evidence="1">YG-Jan2019</strain>
    </source>
</reference>
<organism evidence="1 2">
    <name type="scientific">Dallia pectoralis</name>
    <name type="common">Alaska blackfish</name>
    <dbReference type="NCBI Taxonomy" id="75939"/>
    <lineage>
        <taxon>Eukaryota</taxon>
        <taxon>Metazoa</taxon>
        <taxon>Chordata</taxon>
        <taxon>Craniata</taxon>
        <taxon>Vertebrata</taxon>
        <taxon>Euteleostomi</taxon>
        <taxon>Actinopterygii</taxon>
        <taxon>Neopterygii</taxon>
        <taxon>Teleostei</taxon>
        <taxon>Protacanthopterygii</taxon>
        <taxon>Esociformes</taxon>
        <taxon>Umbridae</taxon>
        <taxon>Dallia</taxon>
    </lineage>
</organism>
<sequence length="116" mass="13206">MKGKGIIQLRVPVKGLESLDWSRLSLAIWLPLWGSKHTSPLGLPGYQVRSLLTEAWCAVSFFQETSSAPGKSKRQEVLENTLRYLFVLTRCSSRKTLGRGLDEWRGREVEWGESEK</sequence>